<dbReference type="Pfam" id="PF01266">
    <property type="entry name" value="DAO"/>
    <property type="match status" value="1"/>
</dbReference>
<dbReference type="InterPro" id="IPR036188">
    <property type="entry name" value="FAD/NAD-bd_sf"/>
</dbReference>
<feature type="non-terminal residue" evidence="2">
    <location>
        <position position="211"/>
    </location>
</feature>
<evidence type="ECO:0000313" key="3">
    <source>
        <dbReference type="Proteomes" id="UP001189429"/>
    </source>
</evidence>
<evidence type="ECO:0000313" key="2">
    <source>
        <dbReference type="EMBL" id="CAK0815443.1"/>
    </source>
</evidence>
<feature type="domain" description="FAD dependent oxidoreductase" evidence="1">
    <location>
        <begin position="29"/>
        <end position="199"/>
    </location>
</feature>
<organism evidence="2 3">
    <name type="scientific">Prorocentrum cordatum</name>
    <dbReference type="NCBI Taxonomy" id="2364126"/>
    <lineage>
        <taxon>Eukaryota</taxon>
        <taxon>Sar</taxon>
        <taxon>Alveolata</taxon>
        <taxon>Dinophyceae</taxon>
        <taxon>Prorocentrales</taxon>
        <taxon>Prorocentraceae</taxon>
        <taxon>Prorocentrum</taxon>
    </lineage>
</organism>
<protein>
    <recommendedName>
        <fullName evidence="1">FAD dependent oxidoreductase domain-containing protein</fullName>
    </recommendedName>
</protein>
<dbReference type="Gene3D" id="3.50.50.60">
    <property type="entry name" value="FAD/NAD(P)-binding domain"/>
    <property type="match status" value="1"/>
</dbReference>
<dbReference type="Gene3D" id="3.30.9.10">
    <property type="entry name" value="D-Amino Acid Oxidase, subunit A, domain 2"/>
    <property type="match status" value="1"/>
</dbReference>
<accession>A0ABN9R973</accession>
<dbReference type="EMBL" id="CAUYUJ010005911">
    <property type="protein sequence ID" value="CAK0815443.1"/>
    <property type="molecule type" value="Genomic_DNA"/>
</dbReference>
<evidence type="ECO:0000259" key="1">
    <source>
        <dbReference type="Pfam" id="PF01266"/>
    </source>
</evidence>
<feature type="non-terminal residue" evidence="2">
    <location>
        <position position="1"/>
    </location>
</feature>
<name>A0ABN9R973_9DINO</name>
<dbReference type="InterPro" id="IPR006076">
    <property type="entry name" value="FAD-dep_OxRdtase"/>
</dbReference>
<dbReference type="Proteomes" id="UP001189429">
    <property type="component" value="Unassembled WGS sequence"/>
</dbReference>
<comment type="caution">
    <text evidence="2">The sequence shown here is derived from an EMBL/GenBank/DDBJ whole genome shotgun (WGS) entry which is preliminary data.</text>
</comment>
<dbReference type="PANTHER" id="PTHR13847">
    <property type="entry name" value="SARCOSINE DEHYDROGENASE-RELATED"/>
    <property type="match status" value="1"/>
</dbReference>
<gene>
    <name evidence="2" type="ORF">PCOR1329_LOCUS18728</name>
</gene>
<sequence>GSIRLIPNERAYIDEAKYHISKSKIFSGSPGGEHHLISLDEIKALHPLVQLDGTGIYGGLLTTGDGHIDPTSVTNAFADRAKALGGVIEQQTEVVGLNLLPDKRWEVITRTSQGEENRTVADFVVNAGGLWCDVVGRMAGVHTPSVVLQHQYLITETIGEVEAYHKEHGHQLPVLRDLKGSFYLRDEGHGILIGPYESEMELAPASWREKG</sequence>
<proteinExistence type="predicted"/>
<dbReference type="SUPFAM" id="SSF51905">
    <property type="entry name" value="FAD/NAD(P)-binding domain"/>
    <property type="match status" value="1"/>
</dbReference>
<reference evidence="2" key="1">
    <citation type="submission" date="2023-10" db="EMBL/GenBank/DDBJ databases">
        <authorList>
            <person name="Chen Y."/>
            <person name="Shah S."/>
            <person name="Dougan E. K."/>
            <person name="Thang M."/>
            <person name="Chan C."/>
        </authorList>
    </citation>
    <scope>NUCLEOTIDE SEQUENCE [LARGE SCALE GENOMIC DNA]</scope>
</reference>
<dbReference type="PANTHER" id="PTHR13847:SF187">
    <property type="entry name" value="DIMETHYLGLYCINE DEHYDROGENASE, MITOCHONDRIAL"/>
    <property type="match status" value="1"/>
</dbReference>
<keyword evidence="3" id="KW-1185">Reference proteome</keyword>